<keyword evidence="1" id="KW-0472">Membrane</keyword>
<name>A0A7J7KIF8_BUGNE</name>
<keyword evidence="3" id="KW-1185">Reference proteome</keyword>
<keyword evidence="1" id="KW-1133">Transmembrane helix</keyword>
<accession>A0A7J7KIF8</accession>
<reference evidence="2" key="1">
    <citation type="submission" date="2020-06" db="EMBL/GenBank/DDBJ databases">
        <title>Draft genome of Bugula neritina, a colonial animal packing powerful symbionts and potential medicines.</title>
        <authorList>
            <person name="Rayko M."/>
        </authorList>
    </citation>
    <scope>NUCLEOTIDE SEQUENCE [LARGE SCALE GENOMIC DNA]</scope>
    <source>
        <strain evidence="2">Kwan_BN1</strain>
    </source>
</reference>
<dbReference type="Proteomes" id="UP000593567">
    <property type="component" value="Unassembled WGS sequence"/>
</dbReference>
<proteinExistence type="predicted"/>
<keyword evidence="1" id="KW-0812">Transmembrane</keyword>
<protein>
    <submittedName>
        <fullName evidence="2">Uncharacterized protein</fullName>
    </submittedName>
</protein>
<evidence type="ECO:0000313" key="3">
    <source>
        <dbReference type="Proteomes" id="UP000593567"/>
    </source>
</evidence>
<sequence length="218" mass="24777">MLNKAKIYVFFVSGCIGIYICATIQPFLVSLTKPFSLVTTATATNKLTDVYSGTLKLDLQLENKQIDHLYLHSNEVLYNSNQHWQRLKSDDSSLPKTPQETVQKPAALKSNKFYSFSGLPRCLIYSAHYDSYHSVIKFVGFGPMTDNHLSTLENLQCSVDDGFNQSELVPLSVYYRISTFVPWQGQTYDSYIYYCTTRISQPTSVSLHYSEKPPEFSG</sequence>
<dbReference type="AlphaFoldDB" id="A0A7J7KIF8"/>
<evidence type="ECO:0000313" key="2">
    <source>
        <dbReference type="EMBL" id="KAF6038359.1"/>
    </source>
</evidence>
<evidence type="ECO:0000256" key="1">
    <source>
        <dbReference type="SAM" id="Phobius"/>
    </source>
</evidence>
<feature type="transmembrane region" description="Helical" evidence="1">
    <location>
        <begin position="7"/>
        <end position="28"/>
    </location>
</feature>
<dbReference type="EMBL" id="VXIV02000422">
    <property type="protein sequence ID" value="KAF6038359.1"/>
    <property type="molecule type" value="Genomic_DNA"/>
</dbReference>
<organism evidence="2 3">
    <name type="scientific">Bugula neritina</name>
    <name type="common">Brown bryozoan</name>
    <name type="synonym">Sertularia neritina</name>
    <dbReference type="NCBI Taxonomy" id="10212"/>
    <lineage>
        <taxon>Eukaryota</taxon>
        <taxon>Metazoa</taxon>
        <taxon>Spiralia</taxon>
        <taxon>Lophotrochozoa</taxon>
        <taxon>Bryozoa</taxon>
        <taxon>Gymnolaemata</taxon>
        <taxon>Cheilostomatida</taxon>
        <taxon>Flustrina</taxon>
        <taxon>Buguloidea</taxon>
        <taxon>Bugulidae</taxon>
        <taxon>Bugula</taxon>
    </lineage>
</organism>
<comment type="caution">
    <text evidence="2">The sequence shown here is derived from an EMBL/GenBank/DDBJ whole genome shotgun (WGS) entry which is preliminary data.</text>
</comment>
<gene>
    <name evidence="2" type="ORF">EB796_003326</name>
</gene>